<dbReference type="EMBL" id="JAGIZA010000028">
    <property type="protein sequence ID" value="MBP0496137.1"/>
    <property type="molecule type" value="Genomic_DNA"/>
</dbReference>
<reference evidence="7" key="1">
    <citation type="submission" date="2021-03" db="EMBL/GenBank/DDBJ databases">
        <authorList>
            <person name="So Y."/>
        </authorList>
    </citation>
    <scope>NUCLEOTIDE SEQUENCE</scope>
    <source>
        <strain evidence="7">SG15</strain>
    </source>
</reference>
<dbReference type="InterPro" id="IPR051010">
    <property type="entry name" value="BCAA_transport"/>
</dbReference>
<dbReference type="InterPro" id="IPR028081">
    <property type="entry name" value="Leu-bd"/>
</dbReference>
<dbReference type="InterPro" id="IPR000709">
    <property type="entry name" value="Leu_Ile_Val-bd"/>
</dbReference>
<dbReference type="CDD" id="cd19980">
    <property type="entry name" value="PBP1_ABC_ligand_binding-like"/>
    <property type="match status" value="1"/>
</dbReference>
<evidence type="ECO:0000256" key="2">
    <source>
        <dbReference type="ARBA" id="ARBA00022448"/>
    </source>
</evidence>
<evidence type="ECO:0000313" key="7">
    <source>
        <dbReference type="EMBL" id="MBP0496137.1"/>
    </source>
</evidence>
<dbReference type="Gene3D" id="3.40.50.2300">
    <property type="match status" value="2"/>
</dbReference>
<dbReference type="SUPFAM" id="SSF53822">
    <property type="entry name" value="Periplasmic binding protein-like I"/>
    <property type="match status" value="1"/>
</dbReference>
<evidence type="ECO:0000313" key="8">
    <source>
        <dbReference type="Proteomes" id="UP000677537"/>
    </source>
</evidence>
<feature type="signal peptide" evidence="5">
    <location>
        <begin position="1"/>
        <end position="23"/>
    </location>
</feature>
<dbReference type="PANTHER" id="PTHR30483:SF6">
    <property type="entry name" value="PERIPLASMIC BINDING PROTEIN OF ABC TRANSPORTER FOR NATURAL AMINO ACIDS"/>
    <property type="match status" value="1"/>
</dbReference>
<dbReference type="RefSeq" id="WP_209376929.1">
    <property type="nucleotide sequence ID" value="NZ_JAGIZA010000028.1"/>
</dbReference>
<proteinExistence type="inferred from homology"/>
<evidence type="ECO:0000256" key="1">
    <source>
        <dbReference type="ARBA" id="ARBA00010062"/>
    </source>
</evidence>
<feature type="chain" id="PRO_5037788254" evidence="5">
    <location>
        <begin position="24"/>
        <end position="383"/>
    </location>
</feature>
<keyword evidence="8" id="KW-1185">Reference proteome</keyword>
<keyword evidence="3 5" id="KW-0732">Signal</keyword>
<organism evidence="7 8">
    <name type="scientific">Roseomonas indoligenes</name>
    <dbReference type="NCBI Taxonomy" id="2820811"/>
    <lineage>
        <taxon>Bacteria</taxon>
        <taxon>Pseudomonadati</taxon>
        <taxon>Pseudomonadota</taxon>
        <taxon>Alphaproteobacteria</taxon>
        <taxon>Acetobacterales</taxon>
        <taxon>Roseomonadaceae</taxon>
        <taxon>Roseomonas</taxon>
    </lineage>
</organism>
<dbReference type="InterPro" id="IPR028082">
    <property type="entry name" value="Peripla_BP_I"/>
</dbReference>
<dbReference type="AlphaFoldDB" id="A0A940SAF4"/>
<dbReference type="Proteomes" id="UP000677537">
    <property type="component" value="Unassembled WGS sequence"/>
</dbReference>
<dbReference type="Pfam" id="PF13458">
    <property type="entry name" value="Peripla_BP_6"/>
    <property type="match status" value="1"/>
</dbReference>
<gene>
    <name evidence="7" type="ORF">J5Y10_25365</name>
</gene>
<accession>A0A940SAF4</accession>
<evidence type="ECO:0000256" key="3">
    <source>
        <dbReference type="ARBA" id="ARBA00022729"/>
    </source>
</evidence>
<evidence type="ECO:0000259" key="6">
    <source>
        <dbReference type="Pfam" id="PF13458"/>
    </source>
</evidence>
<dbReference type="GO" id="GO:0006865">
    <property type="term" value="P:amino acid transport"/>
    <property type="evidence" value="ECO:0007669"/>
    <property type="project" value="UniProtKB-KW"/>
</dbReference>
<keyword evidence="4" id="KW-0029">Amino-acid transport</keyword>
<evidence type="ECO:0000256" key="5">
    <source>
        <dbReference type="SAM" id="SignalP"/>
    </source>
</evidence>
<protein>
    <submittedName>
        <fullName evidence="7">ABC transporter substrate-binding protein</fullName>
    </submittedName>
</protein>
<keyword evidence="2" id="KW-0813">Transport</keyword>
<evidence type="ECO:0000256" key="4">
    <source>
        <dbReference type="ARBA" id="ARBA00022970"/>
    </source>
</evidence>
<dbReference type="PRINTS" id="PR00337">
    <property type="entry name" value="LEUILEVALBP"/>
</dbReference>
<dbReference type="PANTHER" id="PTHR30483">
    <property type="entry name" value="LEUCINE-SPECIFIC-BINDING PROTEIN"/>
    <property type="match status" value="1"/>
</dbReference>
<sequence>MLTRRTALLSGLALPALSRTGFAADPIRIGMTQPLTGAVAASGNYVANGAKIAVDVLNRAGGVMGRPIELVLEDNKSNPREAVAAVEKLVLRDKVPALIGAWSSTFTLAILPKLMEYKVPMVVETSSAARITTSGNPYVFRIAPTSEMEAIGFAELVGKYTPAIRKIDFLSVNNDFGRGATEKYGAILGAKGIPTGRVETMTPEATDLSAQLTALKQSDGDTLFITTGVEQLTLAMRQAIEQRVGKRIVSTGGSFPDALIHQPLPGGAHSDHVLFYAPWFPEKAIHPEIAKTYTEEWNKHGWEFAGLTEGFRGYDAVLTVAEAVRIAGKVEPEAIREAMWKVQIPGVNGNIHFQKEGPAGRESGQNQPNVYIVRLADGKTSLV</sequence>
<name>A0A940SAF4_9PROT</name>
<comment type="caution">
    <text evidence="7">The sequence shown here is derived from an EMBL/GenBank/DDBJ whole genome shotgun (WGS) entry which is preliminary data.</text>
</comment>
<feature type="domain" description="Leucine-binding protein" evidence="6">
    <location>
        <begin position="26"/>
        <end position="378"/>
    </location>
</feature>
<comment type="similarity">
    <text evidence="1">Belongs to the leucine-binding protein family.</text>
</comment>